<evidence type="ECO:0000259" key="2">
    <source>
        <dbReference type="Pfam" id="PF09994"/>
    </source>
</evidence>
<dbReference type="Pfam" id="PF09994">
    <property type="entry name" value="T6SS_Tle1-like_cat"/>
    <property type="match status" value="1"/>
</dbReference>
<keyword evidence="4" id="KW-1185">Reference proteome</keyword>
<name>A0A0F7VCV8_PENBI</name>
<dbReference type="Proteomes" id="UP000042958">
    <property type="component" value="Unassembled WGS sequence"/>
</dbReference>
<reference evidence="4" key="1">
    <citation type="journal article" date="2015" name="Genome Announc.">
        <title>Draft genome sequence of the fungus Penicillium brasilianum MG11.</title>
        <authorList>
            <person name="Horn F."/>
            <person name="Linde J."/>
            <person name="Mattern D.J."/>
            <person name="Walther G."/>
            <person name="Guthke R."/>
            <person name="Brakhage A.A."/>
            <person name="Valiante V."/>
        </authorList>
    </citation>
    <scope>NUCLEOTIDE SEQUENCE [LARGE SCALE GENOMIC DNA]</scope>
    <source>
        <strain evidence="4">MG11</strain>
    </source>
</reference>
<feature type="domain" description="T6SS Phospholipase effector Tle1-like catalytic" evidence="2">
    <location>
        <begin position="15"/>
        <end position="388"/>
    </location>
</feature>
<evidence type="ECO:0000313" key="4">
    <source>
        <dbReference type="Proteomes" id="UP000042958"/>
    </source>
</evidence>
<evidence type="ECO:0000313" key="3">
    <source>
        <dbReference type="EMBL" id="CEO59828.1"/>
    </source>
</evidence>
<accession>A0A0F7VCV8</accession>
<organism evidence="3 4">
    <name type="scientific">Penicillium brasilianum</name>
    <dbReference type="NCBI Taxonomy" id="104259"/>
    <lineage>
        <taxon>Eukaryota</taxon>
        <taxon>Fungi</taxon>
        <taxon>Dikarya</taxon>
        <taxon>Ascomycota</taxon>
        <taxon>Pezizomycotina</taxon>
        <taxon>Eurotiomycetes</taxon>
        <taxon>Eurotiomycetidae</taxon>
        <taxon>Eurotiales</taxon>
        <taxon>Aspergillaceae</taxon>
        <taxon>Penicillium</taxon>
    </lineage>
</organism>
<dbReference type="EMBL" id="CDHK01000004">
    <property type="protein sequence ID" value="CEO59828.1"/>
    <property type="molecule type" value="Genomic_DNA"/>
</dbReference>
<dbReference type="STRING" id="104259.A0A0F7VCV8"/>
<dbReference type="PANTHER" id="PTHR33840">
    <property type="match status" value="1"/>
</dbReference>
<sequence>MMPDPPRESPVPAPKRIIICCDGTWQSAVSGQKNSPSNVTRLARCLERAAVDEDDNTKVWQQIVWYDSGVGTTSSKLGKITEGAVGAGLEGNVIEAYNFLVLNYNSGDQILCFGFSRGAYTARAIAGLVSDIGICEPRNMHHFPEIWELYKNGKAGERFYGSDKYWDWVDGKKAEKQPDEVFDPDTYKPGRFLKWDIHPHGDWASDPKSREIEVCAVYDTVGALGLPSIRGYDIWPFGPDKTGFHNVQLNRNIKHAFHALALDEHREAFTPTLWWIPVGEDGKPLPKPTETDIEKQQAAIDKAQAEFYQLDGNKGATQKEKDKAKLAFNESRRKLIRMEEDLKEPSELLQVWFPGVHISVGGGSSDTLKDEGDLEELSNVTFAWMLDQIGKYVGITHTTIFQESTERSNHIAELNEAVRQYKELRKQREKEAKKSWKSWASQKASSLTSAAMRPFTSVKEPDENRRDRGWATGAFIESYTTMYLANGSKPRTPGQYDKDKAIPVKGITNEQVHPTVGYRMLQTEKLAKADQYHPLGEYTSGEKKGQKKVKRQKVKDGSFEYVMDGVPLPEYKMKPSFQLPGKVSFERLASGEGTYENNETAAAYIRDLDLANGFPVEERWTWSAENKEDN</sequence>
<feature type="coiled-coil region" evidence="1">
    <location>
        <begin position="407"/>
        <end position="434"/>
    </location>
</feature>
<protein>
    <recommendedName>
        <fullName evidence="2">T6SS Phospholipase effector Tle1-like catalytic domain-containing protein</fullName>
    </recommendedName>
</protein>
<proteinExistence type="predicted"/>
<dbReference type="AlphaFoldDB" id="A0A0F7VCV8"/>
<gene>
    <name evidence="3" type="ORF">PMG11_04483</name>
</gene>
<dbReference type="PANTHER" id="PTHR33840:SF16">
    <property type="entry name" value="DUF2235 DOMAIN-CONTAINING PROTEIN"/>
    <property type="match status" value="1"/>
</dbReference>
<evidence type="ECO:0000256" key="1">
    <source>
        <dbReference type="SAM" id="Coils"/>
    </source>
</evidence>
<dbReference type="InterPro" id="IPR018712">
    <property type="entry name" value="Tle1-like_cat"/>
</dbReference>
<dbReference type="OrthoDB" id="3057168at2759"/>
<keyword evidence="1" id="KW-0175">Coiled coil</keyword>